<feature type="non-terminal residue" evidence="16">
    <location>
        <position position="883"/>
    </location>
</feature>
<comment type="similarity">
    <text evidence="1 14">Belongs to the reverse transcriptase family. Telomerase subfamily.</text>
</comment>
<evidence type="ECO:0000256" key="7">
    <source>
        <dbReference type="ARBA" id="ARBA00022723"/>
    </source>
</evidence>
<dbReference type="InterPro" id="IPR003545">
    <property type="entry name" value="Telomerase_RT"/>
</dbReference>
<keyword evidence="6 14" id="KW-0548">Nucleotidyltransferase</keyword>
<evidence type="ECO:0000256" key="13">
    <source>
        <dbReference type="ARBA" id="ARBA00048173"/>
    </source>
</evidence>
<comment type="subcellular location">
    <subcellularLocation>
        <location evidence="14">Nucleus</location>
    </subcellularLocation>
    <subcellularLocation>
        <location evidence="14">Chromosome</location>
        <location evidence="14">Telomere</location>
    </subcellularLocation>
</comment>
<dbReference type="GO" id="GO:0046872">
    <property type="term" value="F:metal ion binding"/>
    <property type="evidence" value="ECO:0007669"/>
    <property type="project" value="UniProtKB-KW"/>
</dbReference>
<evidence type="ECO:0000313" key="16">
    <source>
        <dbReference type="EMBL" id="JAS27575.1"/>
    </source>
</evidence>
<evidence type="ECO:0000256" key="5">
    <source>
        <dbReference type="ARBA" id="ARBA00022679"/>
    </source>
</evidence>
<keyword evidence="4 14" id="KW-0158">Chromosome</keyword>
<dbReference type="GO" id="GO:0007004">
    <property type="term" value="P:telomere maintenance via telomerase"/>
    <property type="evidence" value="ECO:0007669"/>
    <property type="project" value="TreeGrafter"/>
</dbReference>
<evidence type="ECO:0000256" key="3">
    <source>
        <dbReference type="ARBA" id="ARBA00016182"/>
    </source>
</evidence>
<dbReference type="EC" id="2.7.7.49" evidence="2 14"/>
<keyword evidence="11 14" id="KW-0539">Nucleus</keyword>
<dbReference type="GO" id="GO:0070034">
    <property type="term" value="F:telomerase RNA binding"/>
    <property type="evidence" value="ECO:0007669"/>
    <property type="project" value="TreeGrafter"/>
</dbReference>
<feature type="non-terminal residue" evidence="16">
    <location>
        <position position="1"/>
    </location>
</feature>
<dbReference type="InterPro" id="IPR000477">
    <property type="entry name" value="RT_dom"/>
</dbReference>
<accession>A0A1B6DPG7</accession>
<gene>
    <name evidence="16" type="ORF">g.3892</name>
</gene>
<dbReference type="GO" id="GO:0042162">
    <property type="term" value="F:telomeric DNA binding"/>
    <property type="evidence" value="ECO:0007669"/>
    <property type="project" value="TreeGrafter"/>
</dbReference>
<keyword evidence="9 14" id="KW-0779">Telomere</keyword>
<proteinExistence type="inferred from homology"/>
<dbReference type="Pfam" id="PF12009">
    <property type="entry name" value="Telomerase_RBD"/>
    <property type="match status" value="1"/>
</dbReference>
<dbReference type="GO" id="GO:0000333">
    <property type="term" value="C:telomerase catalytic core complex"/>
    <property type="evidence" value="ECO:0007669"/>
    <property type="project" value="TreeGrafter"/>
</dbReference>
<keyword evidence="10 14" id="KW-0695">RNA-directed DNA polymerase</keyword>
<name>A0A1B6DPG7_9HEMI</name>
<evidence type="ECO:0000256" key="6">
    <source>
        <dbReference type="ARBA" id="ARBA00022695"/>
    </source>
</evidence>
<evidence type="ECO:0000256" key="10">
    <source>
        <dbReference type="ARBA" id="ARBA00022918"/>
    </source>
</evidence>
<evidence type="ECO:0000256" key="9">
    <source>
        <dbReference type="ARBA" id="ARBA00022895"/>
    </source>
</evidence>
<evidence type="ECO:0000256" key="14">
    <source>
        <dbReference type="RuleBase" id="RU365061"/>
    </source>
</evidence>
<evidence type="ECO:0000256" key="1">
    <source>
        <dbReference type="ARBA" id="ARBA00008001"/>
    </source>
</evidence>
<evidence type="ECO:0000256" key="4">
    <source>
        <dbReference type="ARBA" id="ARBA00022454"/>
    </source>
</evidence>
<organism evidence="16">
    <name type="scientific">Clastoptera arizonana</name>
    <name type="common">Arizona spittle bug</name>
    <dbReference type="NCBI Taxonomy" id="38151"/>
    <lineage>
        <taxon>Eukaryota</taxon>
        <taxon>Metazoa</taxon>
        <taxon>Ecdysozoa</taxon>
        <taxon>Arthropoda</taxon>
        <taxon>Hexapoda</taxon>
        <taxon>Insecta</taxon>
        <taxon>Pterygota</taxon>
        <taxon>Neoptera</taxon>
        <taxon>Paraneoptera</taxon>
        <taxon>Hemiptera</taxon>
        <taxon>Auchenorrhyncha</taxon>
        <taxon>Cercopoidea</taxon>
        <taxon>Clastopteridae</taxon>
        <taxon>Clastoptera</taxon>
    </lineage>
</organism>
<keyword evidence="8 14" id="KW-0460">Magnesium</keyword>
<dbReference type="PANTHER" id="PTHR12066:SF0">
    <property type="entry name" value="TELOMERASE REVERSE TRANSCRIPTASE"/>
    <property type="match status" value="1"/>
</dbReference>
<evidence type="ECO:0000256" key="12">
    <source>
        <dbReference type="ARBA" id="ARBA00032044"/>
    </source>
</evidence>
<sequence>LFFRMKMNLLKGDLCIKPLPEIVYSYFPITEIRESILKEFKQVSISWDKNISIPEDLAGAESDDWSWDDFTSSMEILFNKSNENIFEYMQDSGVPVGINHLRADSWKKLYQCTGRKLLQFIFRKCQIYYHTSENTTVCFNKTFIKKIFNLKNNQALGNKKDKPDLHTNKSLNTYGFDVNMSINLRRAMYSNYHLREWSFKSVLKLESVDDLATNTGLIMSRILSQDVGVDLDEALKSNAKLKMTFIEDIRPNVCNMLNIILKNYPFTKYYKRYINPQTKEYKNKECFLTKKSSVLHKNDNNVENHAALTSNCESPKKSMQQLLKKCKKRVNPLPDKYVFKFIFKVLNVVIPKGLLGKTNVVTFSKNVVKLLKFGLKVDLRLGELMEDVKIKEVKWLRKFPGNTSKRNVLAKVCLWLWNDLVKELIYSNFCATEHMRFKNKILYYELGSYYSLKNMLISYNIRNNIFEQLEHSELFSVLSTNNTATMRIIPKNAGGRIILNIQRSEKEKKSMDILKIFIQQVNEIIKSQSCLKNSDIYSWNKSWSTLSQKNYIVKVDIQDAYGSICHNMLSKLLEDFLENYVEEELKLFKYTSVTARNIRPVFRTISRFSNLPLAFPNKSVVFINTNFEAKTYFRDVIFNRLVLFITKQTVKDGKHLYSIKQGISQGGSNLSGFLCNFYYTELEKKYLSKFVEDPSNQLYRYVDDYLYVTPHLDMAKKFLETMKNGFQEFGVFINDSKTITNIEDTTGEQIISFNGYLINSDKQVMPSFNSYIGTQIRHTFTVPKFISPGRLLETKMAQIYIMKLNIFTLDPKYNKIETIVSNIYESSYFMACRFHSFVRHFMDKKLNMEFLYKCIQHCISKIAAKVSSSIKQEAPPIFTEGCT</sequence>
<dbReference type="SUPFAM" id="SSF56672">
    <property type="entry name" value="DNA/RNA polymerases"/>
    <property type="match status" value="1"/>
</dbReference>
<comment type="function">
    <text evidence="14">Telomerase is a ribonucleoprotein enzyme essential for the replication of chromosome termini in most eukaryotes. It elongates telomeres. It is a reverse transcriptase that adds simple sequence repeats to chromosome ends by copying a template sequence within the RNA component of the enzyme.</text>
</comment>
<evidence type="ECO:0000256" key="2">
    <source>
        <dbReference type="ARBA" id="ARBA00012493"/>
    </source>
</evidence>
<reference evidence="16" key="1">
    <citation type="submission" date="2015-12" db="EMBL/GenBank/DDBJ databases">
        <title>De novo transcriptome assembly of four potential Pierce s Disease insect vectors from Arizona vineyards.</title>
        <authorList>
            <person name="Tassone E.E."/>
        </authorList>
    </citation>
    <scope>NUCLEOTIDE SEQUENCE</scope>
</reference>
<evidence type="ECO:0000259" key="15">
    <source>
        <dbReference type="PROSITE" id="PS50878"/>
    </source>
</evidence>
<feature type="domain" description="Reverse transcriptase" evidence="15">
    <location>
        <begin position="470"/>
        <end position="758"/>
    </location>
</feature>
<evidence type="ECO:0000256" key="11">
    <source>
        <dbReference type="ARBA" id="ARBA00023242"/>
    </source>
</evidence>
<protein>
    <recommendedName>
        <fullName evidence="3 14">Telomerase reverse transcriptase</fullName>
        <ecNumber evidence="2 14">2.7.7.49</ecNumber>
    </recommendedName>
    <alternativeName>
        <fullName evidence="12 14">Telomerase catalytic subunit</fullName>
    </alternativeName>
</protein>
<dbReference type="GO" id="GO:0003720">
    <property type="term" value="F:telomerase activity"/>
    <property type="evidence" value="ECO:0007669"/>
    <property type="project" value="InterPro"/>
</dbReference>
<dbReference type="InterPro" id="IPR043502">
    <property type="entry name" value="DNA/RNA_pol_sf"/>
</dbReference>
<comment type="catalytic activity">
    <reaction evidence="13 14">
        <text>DNA(n) + a 2'-deoxyribonucleoside 5'-triphosphate = DNA(n+1) + diphosphate</text>
        <dbReference type="Rhea" id="RHEA:22508"/>
        <dbReference type="Rhea" id="RHEA-COMP:17339"/>
        <dbReference type="Rhea" id="RHEA-COMP:17340"/>
        <dbReference type="ChEBI" id="CHEBI:33019"/>
        <dbReference type="ChEBI" id="CHEBI:61560"/>
        <dbReference type="ChEBI" id="CHEBI:173112"/>
        <dbReference type="EC" id="2.7.7.49"/>
    </reaction>
</comment>
<dbReference type="PROSITE" id="PS50878">
    <property type="entry name" value="RT_POL"/>
    <property type="match status" value="1"/>
</dbReference>
<dbReference type="Gene3D" id="1.10.132.70">
    <property type="match status" value="1"/>
</dbReference>
<dbReference type="SMART" id="SM00975">
    <property type="entry name" value="Telomerase_RBD"/>
    <property type="match status" value="1"/>
</dbReference>
<dbReference type="AlphaFoldDB" id="A0A1B6DPG7"/>
<dbReference type="Gene3D" id="3.30.70.2630">
    <property type="match status" value="1"/>
</dbReference>
<dbReference type="PANTHER" id="PTHR12066">
    <property type="entry name" value="TELOMERASE REVERSE TRANSCRIPTASE"/>
    <property type="match status" value="1"/>
</dbReference>
<dbReference type="CDD" id="cd01648">
    <property type="entry name" value="TERT"/>
    <property type="match status" value="1"/>
</dbReference>
<keyword evidence="5 14" id="KW-0808">Transferase</keyword>
<evidence type="ECO:0000256" key="8">
    <source>
        <dbReference type="ARBA" id="ARBA00022842"/>
    </source>
</evidence>
<dbReference type="EMBL" id="GEDC01009723">
    <property type="protein sequence ID" value="JAS27575.1"/>
    <property type="molecule type" value="Transcribed_RNA"/>
</dbReference>
<dbReference type="Pfam" id="PF00078">
    <property type="entry name" value="RVT_1"/>
    <property type="match status" value="1"/>
</dbReference>
<keyword evidence="7 14" id="KW-0479">Metal-binding</keyword>
<dbReference type="InterPro" id="IPR021891">
    <property type="entry name" value="Telomerase_RBD"/>
</dbReference>
<dbReference type="Gene3D" id="1.10.357.90">
    <property type="match status" value="1"/>
</dbReference>
<dbReference type="GO" id="GO:0000781">
    <property type="term" value="C:chromosome, telomeric region"/>
    <property type="evidence" value="ECO:0007669"/>
    <property type="project" value="UniProtKB-SubCell"/>
</dbReference>